<name>A0ABW4DGN2_9BACL</name>
<dbReference type="InterPro" id="IPR050768">
    <property type="entry name" value="UPF0353/GerABKA_families"/>
</dbReference>
<dbReference type="PANTHER" id="PTHR22550">
    <property type="entry name" value="SPORE GERMINATION PROTEIN"/>
    <property type="match status" value="1"/>
</dbReference>
<dbReference type="Proteomes" id="UP001597340">
    <property type="component" value="Unassembled WGS sequence"/>
</dbReference>
<feature type="region of interest" description="Disordered" evidence="3">
    <location>
        <begin position="509"/>
        <end position="528"/>
    </location>
</feature>
<reference evidence="6" key="1">
    <citation type="journal article" date="2019" name="Int. J. Syst. Evol. Microbiol.">
        <title>The Global Catalogue of Microorganisms (GCM) 10K type strain sequencing project: providing services to taxonomists for standard genome sequencing and annotation.</title>
        <authorList>
            <consortium name="The Broad Institute Genomics Platform"/>
            <consortium name="The Broad Institute Genome Sequencing Center for Infectious Disease"/>
            <person name="Wu L."/>
            <person name="Ma J."/>
        </authorList>
    </citation>
    <scope>NUCLEOTIDE SEQUENCE [LARGE SCALE GENOMIC DNA]</scope>
    <source>
        <strain evidence="6">CCM 9147</strain>
    </source>
</reference>
<proteinExistence type="inferred from homology"/>
<accession>A0ABW4DGN2</accession>
<feature type="transmembrane region" description="Helical" evidence="4">
    <location>
        <begin position="386"/>
        <end position="406"/>
    </location>
</feature>
<evidence type="ECO:0000313" key="5">
    <source>
        <dbReference type="EMBL" id="MFD1462976.1"/>
    </source>
</evidence>
<protein>
    <submittedName>
        <fullName evidence="5">Spore germination protein</fullName>
    </submittedName>
</protein>
<feature type="transmembrane region" description="Helical" evidence="4">
    <location>
        <begin position="317"/>
        <end position="336"/>
    </location>
</feature>
<organism evidence="5 6">
    <name type="scientific">Paenibacillus farraposensis</name>
    <dbReference type="NCBI Taxonomy" id="2807095"/>
    <lineage>
        <taxon>Bacteria</taxon>
        <taxon>Bacillati</taxon>
        <taxon>Bacillota</taxon>
        <taxon>Bacilli</taxon>
        <taxon>Bacillales</taxon>
        <taxon>Paenibacillaceae</taxon>
        <taxon>Paenibacillus</taxon>
    </lineage>
</organism>
<evidence type="ECO:0000256" key="3">
    <source>
        <dbReference type="SAM" id="MobiDB-lite"/>
    </source>
</evidence>
<evidence type="ECO:0000313" key="6">
    <source>
        <dbReference type="Proteomes" id="UP001597340"/>
    </source>
</evidence>
<gene>
    <name evidence="5" type="ORF">ACFQ5D_16600</name>
</gene>
<dbReference type="PIRSF" id="PIRSF005690">
    <property type="entry name" value="GerBA"/>
    <property type="match status" value="1"/>
</dbReference>
<feature type="transmembrane region" description="Helical" evidence="4">
    <location>
        <begin position="412"/>
        <end position="434"/>
    </location>
</feature>
<keyword evidence="2 4" id="KW-0472">Membrane</keyword>
<dbReference type="InterPro" id="IPR004995">
    <property type="entry name" value="Spore_Ger"/>
</dbReference>
<dbReference type="RefSeq" id="WP_377531017.1">
    <property type="nucleotide sequence ID" value="NZ_JAFFQR010000105.1"/>
</dbReference>
<keyword evidence="4" id="KW-1133">Transmembrane helix</keyword>
<evidence type="ECO:0000256" key="4">
    <source>
        <dbReference type="SAM" id="Phobius"/>
    </source>
</evidence>
<feature type="transmembrane region" description="Helical" evidence="4">
    <location>
        <begin position="441"/>
        <end position="464"/>
    </location>
</feature>
<evidence type="ECO:0000256" key="1">
    <source>
        <dbReference type="ARBA" id="ARBA00005278"/>
    </source>
</evidence>
<dbReference type="Pfam" id="PF03323">
    <property type="entry name" value="GerA"/>
    <property type="match status" value="1"/>
</dbReference>
<comment type="similarity">
    <text evidence="1">Belongs to the GerABKA family.</text>
</comment>
<feature type="transmembrane region" description="Helical" evidence="4">
    <location>
        <begin position="275"/>
        <end position="296"/>
    </location>
</feature>
<keyword evidence="6" id="KW-1185">Reference proteome</keyword>
<keyword evidence="4" id="KW-0812">Transmembrane</keyword>
<dbReference type="PANTHER" id="PTHR22550:SF5">
    <property type="entry name" value="LEUCINE ZIPPER PROTEIN 4"/>
    <property type="match status" value="1"/>
</dbReference>
<evidence type="ECO:0000256" key="2">
    <source>
        <dbReference type="ARBA" id="ARBA00023136"/>
    </source>
</evidence>
<comment type="caution">
    <text evidence="5">The sequence shown here is derived from an EMBL/GenBank/DDBJ whole genome shotgun (WGS) entry which is preliminary data.</text>
</comment>
<sequence>MPLFKRIFHGAFWKQSHNNKPIQDFLPSQQADDSIKEHLEENEMNIKVIFANCPDVIFRAFKIKGVQQALLVYLDGLSDTDLLDTHVLLPLMQMKETEETSIELLLEEKLSIADLTIVSMMHKAVSEILSGNPVLFFDHEPRAVVLGLAKWEKRSIEEPQSESVVRGPREGFTESISVNMMLLRRRIKTPNLKFQPFKLGTETQTQIFLAYHKGIAEPNLIEEVTNRLRKINLDAVLESSYIEELIEDNPYSPFPQILETERADVVCASLLEGRVAILIDGTPFVLIAPITVFSLIQSAEDYYSRWFVGSIVRILRYVFIALSLLLPSIYVAIVTFHPQMLPLSLLFSFSSSRELVPFPTIVEALMMEIAFEALREAGIRLPKQIGAAVSIVGAIVIGDAAVRAGLVSAPMVIVVAITGVASFVIPHYSIGLTLRVLRFPIMILAGFLGIVGVMLGIMAILLHLCTLRSFGVPYLSGIAPTIREDLKDQLIRAPWWAMNKRPHLTGDIRTFRHASPKPGPTPQDDDSK</sequence>
<dbReference type="EMBL" id="JBHTNZ010000025">
    <property type="protein sequence ID" value="MFD1462976.1"/>
    <property type="molecule type" value="Genomic_DNA"/>
</dbReference>